<feature type="signal peptide" evidence="1">
    <location>
        <begin position="1"/>
        <end position="24"/>
    </location>
</feature>
<feature type="chain" id="PRO_5041064912" description="Lipoprotein" evidence="1">
    <location>
        <begin position="25"/>
        <end position="125"/>
    </location>
</feature>
<sequence length="125" mass="13512">MKKRLLPAVALASGLLLTACGSFGTQTVGNETYVRTFDQGTDKVPEVLAMCLNDKLKAYQQSAYVRPRTTDIWSGAVPSPDSNQPQAIIEIALPTHGQGAIHAHLKVFQREPVVPAINDVIRACL</sequence>
<evidence type="ECO:0000313" key="2">
    <source>
        <dbReference type="EMBL" id="SPY07059.1"/>
    </source>
</evidence>
<dbReference type="Proteomes" id="UP000250242">
    <property type="component" value="Unassembled WGS sequence"/>
</dbReference>
<dbReference type="AlphaFoldDB" id="A0A2N6QGR6"/>
<accession>A0A2N6QGR6</accession>
<reference evidence="2 3" key="1">
    <citation type="submission" date="2018-06" db="EMBL/GenBank/DDBJ databases">
        <authorList>
            <consortium name="Pathogen Informatics"/>
            <person name="Doyle S."/>
        </authorList>
    </citation>
    <scope>NUCLEOTIDE SEQUENCE [LARGE SCALE GENOMIC DNA]</scope>
    <source>
        <strain evidence="2 3">NCTC11009</strain>
    </source>
</reference>
<organism evidence="2 3">
    <name type="scientific">Oligella urethralis</name>
    <dbReference type="NCBI Taxonomy" id="90245"/>
    <lineage>
        <taxon>Bacteria</taxon>
        <taxon>Pseudomonadati</taxon>
        <taxon>Pseudomonadota</taxon>
        <taxon>Betaproteobacteria</taxon>
        <taxon>Burkholderiales</taxon>
        <taxon>Alcaligenaceae</taxon>
        <taxon>Oligella</taxon>
    </lineage>
</organism>
<evidence type="ECO:0008006" key="4">
    <source>
        <dbReference type="Google" id="ProtNLM"/>
    </source>
</evidence>
<dbReference type="EMBL" id="UATH01000001">
    <property type="protein sequence ID" value="SPY07059.1"/>
    <property type="molecule type" value="Genomic_DNA"/>
</dbReference>
<protein>
    <recommendedName>
        <fullName evidence="4">Lipoprotein</fullName>
    </recommendedName>
</protein>
<dbReference type="GeneID" id="93427608"/>
<proteinExistence type="predicted"/>
<name>A0A2N6QGR6_9BURK</name>
<dbReference type="STRING" id="90245.GCA_001056285_00058"/>
<gene>
    <name evidence="2" type="ORF">NCTC11009_00248</name>
</gene>
<keyword evidence="1" id="KW-0732">Signal</keyword>
<evidence type="ECO:0000256" key="1">
    <source>
        <dbReference type="SAM" id="SignalP"/>
    </source>
</evidence>
<evidence type="ECO:0000313" key="3">
    <source>
        <dbReference type="Proteomes" id="UP000250242"/>
    </source>
</evidence>
<dbReference type="RefSeq" id="WP_018026959.1">
    <property type="nucleotide sequence ID" value="NZ_CAMQFR010000012.1"/>
</dbReference>
<dbReference type="PROSITE" id="PS51257">
    <property type="entry name" value="PROKAR_LIPOPROTEIN"/>
    <property type="match status" value="1"/>
</dbReference>